<evidence type="ECO:0000313" key="1">
    <source>
        <dbReference type="EMBL" id="DAE22568.1"/>
    </source>
</evidence>
<protein>
    <submittedName>
        <fullName evidence="1">Uncharacterized protein</fullName>
    </submittedName>
</protein>
<name>A0A8S5QTZ9_9CAUD</name>
<organism evidence="1">
    <name type="scientific">Siphoviridae sp. ctUWs1</name>
    <dbReference type="NCBI Taxonomy" id="2826352"/>
    <lineage>
        <taxon>Viruses</taxon>
        <taxon>Duplodnaviria</taxon>
        <taxon>Heunggongvirae</taxon>
        <taxon>Uroviricota</taxon>
        <taxon>Caudoviricetes</taxon>
    </lineage>
</organism>
<reference evidence="1" key="1">
    <citation type="journal article" date="2021" name="Proc. Natl. Acad. Sci. U.S.A.">
        <title>A Catalog of Tens of Thousands of Viruses from Human Metagenomes Reveals Hidden Associations with Chronic Diseases.</title>
        <authorList>
            <person name="Tisza M.J."/>
            <person name="Buck C.B."/>
        </authorList>
    </citation>
    <scope>NUCLEOTIDE SEQUENCE</scope>
    <source>
        <strain evidence="1">CtUWs1</strain>
    </source>
</reference>
<accession>A0A8S5QTZ9</accession>
<proteinExistence type="predicted"/>
<sequence>MEHAVITYGEMRRLKDGEAVYDQDDREWVKRGPWWHLNDGDRRLLGTELKHLSEYLYVLRPYRPYTYPR</sequence>
<dbReference type="EMBL" id="BK015734">
    <property type="protein sequence ID" value="DAE22568.1"/>
    <property type="molecule type" value="Genomic_DNA"/>
</dbReference>